<evidence type="ECO:0008006" key="4">
    <source>
        <dbReference type="Google" id="ProtNLM"/>
    </source>
</evidence>
<dbReference type="PANTHER" id="PTHR42058:SF1">
    <property type="entry name" value="G-PROTEIN COUPLED RECEPTORS FAMILY 2 PROFILE 2 DOMAIN-CONTAINING PROTEIN"/>
    <property type="match status" value="1"/>
</dbReference>
<dbReference type="Proteomes" id="UP000054321">
    <property type="component" value="Unassembled WGS sequence"/>
</dbReference>
<feature type="transmembrane region" description="Helical" evidence="1">
    <location>
        <begin position="58"/>
        <end position="78"/>
    </location>
</feature>
<keyword evidence="1" id="KW-0472">Membrane</keyword>
<evidence type="ECO:0000313" key="3">
    <source>
        <dbReference type="Proteomes" id="UP000054321"/>
    </source>
</evidence>
<reference evidence="2 3" key="1">
    <citation type="submission" date="2014-04" db="EMBL/GenBank/DDBJ databases">
        <authorList>
            <consortium name="DOE Joint Genome Institute"/>
            <person name="Kuo A."/>
            <person name="Martino E."/>
            <person name="Perotto S."/>
            <person name="Kohler A."/>
            <person name="Nagy L.G."/>
            <person name="Floudas D."/>
            <person name="Copeland A."/>
            <person name="Barry K.W."/>
            <person name="Cichocki N."/>
            <person name="Veneault-Fourrey C."/>
            <person name="LaButti K."/>
            <person name="Lindquist E.A."/>
            <person name="Lipzen A."/>
            <person name="Lundell T."/>
            <person name="Morin E."/>
            <person name="Murat C."/>
            <person name="Sun H."/>
            <person name="Tunlid A."/>
            <person name="Henrissat B."/>
            <person name="Grigoriev I.V."/>
            <person name="Hibbett D.S."/>
            <person name="Martin F."/>
            <person name="Nordberg H.P."/>
            <person name="Cantor M.N."/>
            <person name="Hua S.X."/>
        </authorList>
    </citation>
    <scope>NUCLEOTIDE SEQUENCE [LARGE SCALE GENOMIC DNA]</scope>
    <source>
        <strain evidence="2 3">Zn</strain>
    </source>
</reference>
<feature type="transmembrane region" description="Helical" evidence="1">
    <location>
        <begin position="24"/>
        <end position="46"/>
    </location>
</feature>
<dbReference type="AlphaFoldDB" id="A0A0C3GQJ8"/>
<keyword evidence="1" id="KW-0812">Transmembrane</keyword>
<gene>
    <name evidence="2" type="ORF">OIDMADRAFT_69599</name>
</gene>
<keyword evidence="1" id="KW-1133">Transmembrane helix</keyword>
<dbReference type="PANTHER" id="PTHR42058">
    <property type="entry name" value="G_PROTEIN_RECEP_F2_4 DOMAIN-CONTAINING PROTEIN"/>
    <property type="match status" value="1"/>
</dbReference>
<name>A0A0C3GQJ8_OIDMZ</name>
<keyword evidence="3" id="KW-1185">Reference proteome</keyword>
<dbReference type="InterPro" id="IPR053247">
    <property type="entry name" value="GPCR_GPR1/git3-like"/>
</dbReference>
<proteinExistence type="predicted"/>
<dbReference type="HOGENOM" id="CLU_1219411_0_0_1"/>
<evidence type="ECO:0000313" key="2">
    <source>
        <dbReference type="EMBL" id="KIM98315.1"/>
    </source>
</evidence>
<evidence type="ECO:0000256" key="1">
    <source>
        <dbReference type="SAM" id="Phobius"/>
    </source>
</evidence>
<dbReference type="EMBL" id="KN832880">
    <property type="protein sequence ID" value="KIM98315.1"/>
    <property type="molecule type" value="Genomic_DNA"/>
</dbReference>
<feature type="transmembrane region" description="Helical" evidence="1">
    <location>
        <begin position="138"/>
        <end position="160"/>
    </location>
</feature>
<dbReference type="OrthoDB" id="26203at2759"/>
<accession>A0A0C3GQJ8</accession>
<organism evidence="2 3">
    <name type="scientific">Oidiodendron maius (strain Zn)</name>
    <dbReference type="NCBI Taxonomy" id="913774"/>
    <lineage>
        <taxon>Eukaryota</taxon>
        <taxon>Fungi</taxon>
        <taxon>Dikarya</taxon>
        <taxon>Ascomycota</taxon>
        <taxon>Pezizomycotina</taxon>
        <taxon>Leotiomycetes</taxon>
        <taxon>Leotiomycetes incertae sedis</taxon>
        <taxon>Myxotrichaceae</taxon>
        <taxon>Oidiodendron</taxon>
    </lineage>
</organism>
<protein>
    <recommendedName>
        <fullName evidence="4">G-protein coupled receptors family 2 profile 2 domain-containing protein</fullName>
    </recommendedName>
</protein>
<reference evidence="3" key="2">
    <citation type="submission" date="2015-01" db="EMBL/GenBank/DDBJ databases">
        <title>Evolutionary Origins and Diversification of the Mycorrhizal Mutualists.</title>
        <authorList>
            <consortium name="DOE Joint Genome Institute"/>
            <consortium name="Mycorrhizal Genomics Consortium"/>
            <person name="Kohler A."/>
            <person name="Kuo A."/>
            <person name="Nagy L.G."/>
            <person name="Floudas D."/>
            <person name="Copeland A."/>
            <person name="Barry K.W."/>
            <person name="Cichocki N."/>
            <person name="Veneault-Fourrey C."/>
            <person name="LaButti K."/>
            <person name="Lindquist E.A."/>
            <person name="Lipzen A."/>
            <person name="Lundell T."/>
            <person name="Morin E."/>
            <person name="Murat C."/>
            <person name="Riley R."/>
            <person name="Ohm R."/>
            <person name="Sun H."/>
            <person name="Tunlid A."/>
            <person name="Henrissat B."/>
            <person name="Grigoriev I.V."/>
            <person name="Hibbett D.S."/>
            <person name="Martin F."/>
        </authorList>
    </citation>
    <scope>NUCLEOTIDE SEQUENCE [LARGE SCALE GENOMIC DNA]</scope>
    <source>
        <strain evidence="3">Zn</strain>
    </source>
</reference>
<feature type="non-terminal residue" evidence="2">
    <location>
        <position position="210"/>
    </location>
</feature>
<feature type="transmembrane region" description="Helical" evidence="1">
    <location>
        <begin position="180"/>
        <end position="207"/>
    </location>
</feature>
<feature type="transmembrane region" description="Helical" evidence="1">
    <location>
        <begin position="98"/>
        <end position="126"/>
    </location>
</feature>
<sequence length="210" mass="23572">CPPPLLDEDMFPDTGGYFDEKLKVASWCALVVLVTTVAMLVTYVVLPANITSRHYLTTTPLVGFIFLCVAYIIPLGGSPNLCFNEITPNDNHSDSMCAATGILVISGSWVVMLSCFFRSFSLYLVVFWERNLGKKYMYTSLFCIAVGSTTFLLLAFYLSGCSYQLGKVCYIKPNRSLATFWAPLLIVAFLTFIFQTWTVVYCIYIVLRQI</sequence>
<feature type="non-terminal residue" evidence="2">
    <location>
        <position position="1"/>
    </location>
</feature>
<dbReference type="InParanoid" id="A0A0C3GQJ8"/>